<gene>
    <name evidence="1" type="ORF">HR45_07355</name>
</gene>
<organism evidence="1 2">
    <name type="scientific">Shewanella mangrovi</name>
    <dbReference type="NCBI Taxonomy" id="1515746"/>
    <lineage>
        <taxon>Bacteria</taxon>
        <taxon>Pseudomonadati</taxon>
        <taxon>Pseudomonadota</taxon>
        <taxon>Gammaproteobacteria</taxon>
        <taxon>Alteromonadales</taxon>
        <taxon>Shewanellaceae</taxon>
        <taxon>Shewanella</taxon>
    </lineage>
</organism>
<dbReference type="AlphaFoldDB" id="A0A094LSY1"/>
<evidence type="ECO:0000313" key="2">
    <source>
        <dbReference type="Proteomes" id="UP000029264"/>
    </source>
</evidence>
<protein>
    <submittedName>
        <fullName evidence="1">Uncharacterized protein</fullName>
    </submittedName>
</protein>
<dbReference type="Proteomes" id="UP000029264">
    <property type="component" value="Unassembled WGS sequence"/>
</dbReference>
<evidence type="ECO:0000313" key="1">
    <source>
        <dbReference type="EMBL" id="KFZ38293.1"/>
    </source>
</evidence>
<proteinExistence type="predicted"/>
<sequence>MLVMTTAEIIMNKTYTTLNLLTICVHFCWQQELLVLGLVVKEFFEGFNNKKPLNVKMYQPTPNIIQLCLN</sequence>
<dbReference type="EMBL" id="JPEO01000003">
    <property type="protein sequence ID" value="KFZ38293.1"/>
    <property type="molecule type" value="Genomic_DNA"/>
</dbReference>
<comment type="caution">
    <text evidence="1">The sequence shown here is derived from an EMBL/GenBank/DDBJ whole genome shotgun (WGS) entry which is preliminary data.</text>
</comment>
<keyword evidence="2" id="KW-1185">Reference proteome</keyword>
<dbReference type="STRING" id="1515746.HR45_07355"/>
<accession>A0A094LSY1</accession>
<reference evidence="1 2" key="1">
    <citation type="submission" date="2014-06" db="EMBL/GenBank/DDBJ databases">
        <title>Shewanella sp. YQH10.</title>
        <authorList>
            <person name="Liu Y."/>
            <person name="Zeng R."/>
        </authorList>
    </citation>
    <scope>NUCLEOTIDE SEQUENCE [LARGE SCALE GENOMIC DNA]</scope>
    <source>
        <strain evidence="1 2">YQH10</strain>
    </source>
</reference>
<name>A0A094LSY1_9GAMM</name>